<dbReference type="Gene3D" id="3.40.50.720">
    <property type="entry name" value="NAD(P)-binding Rossmann-like Domain"/>
    <property type="match status" value="1"/>
</dbReference>
<dbReference type="EMBL" id="RZUL01000002">
    <property type="protein sequence ID" value="RVT42295.1"/>
    <property type="molecule type" value="Genomic_DNA"/>
</dbReference>
<keyword evidence="4" id="KW-1185">Reference proteome</keyword>
<organism evidence="3 4">
    <name type="scientific">Sphingobium algorifonticola</name>
    <dbReference type="NCBI Taxonomy" id="2008318"/>
    <lineage>
        <taxon>Bacteria</taxon>
        <taxon>Pseudomonadati</taxon>
        <taxon>Pseudomonadota</taxon>
        <taxon>Alphaproteobacteria</taxon>
        <taxon>Sphingomonadales</taxon>
        <taxon>Sphingomonadaceae</taxon>
        <taxon>Sphingobium</taxon>
    </lineage>
</organism>
<evidence type="ECO:0000313" key="4">
    <source>
        <dbReference type="Proteomes" id="UP000282977"/>
    </source>
</evidence>
<dbReference type="InterPro" id="IPR055170">
    <property type="entry name" value="GFO_IDH_MocA-like_dom"/>
</dbReference>
<comment type="caution">
    <text evidence="3">The sequence shown here is derived from an EMBL/GenBank/DDBJ whole genome shotgun (WGS) entry which is preliminary data.</text>
</comment>
<dbReference type="OrthoDB" id="9815825at2"/>
<protein>
    <submittedName>
        <fullName evidence="3">Gfo/Idh/MocA family oxidoreductase</fullName>
    </submittedName>
</protein>
<dbReference type="Proteomes" id="UP000282977">
    <property type="component" value="Unassembled WGS sequence"/>
</dbReference>
<dbReference type="InterPro" id="IPR051317">
    <property type="entry name" value="Gfo/Idh/MocA_oxidoreduct"/>
</dbReference>
<feature type="domain" description="Gfo/Idh/MocA-like oxidoreductase N-terminal" evidence="1">
    <location>
        <begin position="9"/>
        <end position="137"/>
    </location>
</feature>
<gene>
    <name evidence="3" type="ORF">ENE74_08845</name>
</gene>
<evidence type="ECO:0000259" key="2">
    <source>
        <dbReference type="Pfam" id="PF22725"/>
    </source>
</evidence>
<evidence type="ECO:0000259" key="1">
    <source>
        <dbReference type="Pfam" id="PF01408"/>
    </source>
</evidence>
<dbReference type="Pfam" id="PF01408">
    <property type="entry name" value="GFO_IDH_MocA"/>
    <property type="match status" value="1"/>
</dbReference>
<proteinExistence type="predicted"/>
<sequence length="407" mass="43931">MTSRPAKLRYGMAGGGEGAFIGAVHRIAAAMDGDWELVCGAFSSDGDRNRRSADSLRIGAGRAYASVEAMLAGENQLPPDERMEAVVIVTPNHLHKPTAVAALDAGFHVLSEKPMALDLTEALEIEAAVVRTNRLYGLAFTYSGYPMVAEARARIASGELGRIRLVEVAYIQGWLSEAIDADGHKQADWRTDPARAGLGGCLGDIGTHAFQLAEHISGLTVEAVSADLNIHVPGRRLDDDVSALLRLQGGATGVLRASQVATGVENDLTIRIFGDRGGMEWHQMEPNSLIVRWPDRPFEIVRTGGAGVGPSSTARQRVPAGHPEGYLEAFANLYRRFAQTVRSGGTTPPPIDTPEWFPGIADGIRTMTFVQAAVANHRSTEKWTQLAEVEQRARQQLAERDTQRRAP</sequence>
<dbReference type="SUPFAM" id="SSF51735">
    <property type="entry name" value="NAD(P)-binding Rossmann-fold domains"/>
    <property type="match status" value="1"/>
</dbReference>
<dbReference type="Pfam" id="PF22725">
    <property type="entry name" value="GFO_IDH_MocA_C3"/>
    <property type="match status" value="1"/>
</dbReference>
<dbReference type="RefSeq" id="WP_127690471.1">
    <property type="nucleotide sequence ID" value="NZ_RZUL01000002.1"/>
</dbReference>
<dbReference type="PANTHER" id="PTHR43708">
    <property type="entry name" value="CONSERVED EXPRESSED OXIDOREDUCTASE (EUROFUNG)"/>
    <property type="match status" value="1"/>
</dbReference>
<dbReference type="GO" id="GO:0000166">
    <property type="term" value="F:nucleotide binding"/>
    <property type="evidence" value="ECO:0007669"/>
    <property type="project" value="InterPro"/>
</dbReference>
<reference evidence="3 4" key="1">
    <citation type="submission" date="2019-01" db="EMBL/GenBank/DDBJ databases">
        <authorList>
            <person name="Chen W.-M."/>
        </authorList>
    </citation>
    <scope>NUCLEOTIDE SEQUENCE [LARGE SCALE GENOMIC DNA]</scope>
    <source>
        <strain evidence="3 4">TLA-22</strain>
    </source>
</reference>
<dbReference type="SUPFAM" id="SSF55347">
    <property type="entry name" value="Glyceraldehyde-3-phosphate dehydrogenase-like, C-terminal domain"/>
    <property type="match status" value="1"/>
</dbReference>
<feature type="domain" description="GFO/IDH/MocA-like oxidoreductase" evidence="2">
    <location>
        <begin position="149"/>
        <end position="279"/>
    </location>
</feature>
<dbReference type="Gene3D" id="3.30.360.10">
    <property type="entry name" value="Dihydrodipicolinate Reductase, domain 2"/>
    <property type="match status" value="1"/>
</dbReference>
<dbReference type="InterPro" id="IPR000683">
    <property type="entry name" value="Gfo/Idh/MocA-like_OxRdtase_N"/>
</dbReference>
<evidence type="ECO:0000313" key="3">
    <source>
        <dbReference type="EMBL" id="RVT42295.1"/>
    </source>
</evidence>
<accession>A0A437J9Y0</accession>
<dbReference type="AlphaFoldDB" id="A0A437J9Y0"/>
<name>A0A437J9Y0_9SPHN</name>
<dbReference type="PANTHER" id="PTHR43708:SF3">
    <property type="entry name" value="OXIDOREDUCTASE"/>
    <property type="match status" value="1"/>
</dbReference>
<dbReference type="InterPro" id="IPR036291">
    <property type="entry name" value="NAD(P)-bd_dom_sf"/>
</dbReference>